<keyword evidence="1" id="KW-0175">Coiled coil</keyword>
<accession>A0ABD2L287</accession>
<dbReference type="AlphaFoldDB" id="A0ABD2L287"/>
<evidence type="ECO:0000313" key="4">
    <source>
        <dbReference type="Proteomes" id="UP001620626"/>
    </source>
</evidence>
<keyword evidence="4" id="KW-1185">Reference proteome</keyword>
<dbReference type="EMBL" id="JBICBT010000574">
    <property type="protein sequence ID" value="KAL3109258.1"/>
    <property type="molecule type" value="Genomic_DNA"/>
</dbReference>
<dbReference type="Proteomes" id="UP001620626">
    <property type="component" value="Unassembled WGS sequence"/>
</dbReference>
<evidence type="ECO:0000256" key="2">
    <source>
        <dbReference type="SAM" id="MobiDB-lite"/>
    </source>
</evidence>
<feature type="region of interest" description="Disordered" evidence="2">
    <location>
        <begin position="52"/>
        <end position="89"/>
    </location>
</feature>
<proteinExistence type="predicted"/>
<feature type="region of interest" description="Disordered" evidence="2">
    <location>
        <begin position="131"/>
        <end position="215"/>
    </location>
</feature>
<evidence type="ECO:0000313" key="3">
    <source>
        <dbReference type="EMBL" id="KAL3109258.1"/>
    </source>
</evidence>
<organism evidence="3 4">
    <name type="scientific">Heterodera trifolii</name>
    <dbReference type="NCBI Taxonomy" id="157864"/>
    <lineage>
        <taxon>Eukaryota</taxon>
        <taxon>Metazoa</taxon>
        <taxon>Ecdysozoa</taxon>
        <taxon>Nematoda</taxon>
        <taxon>Chromadorea</taxon>
        <taxon>Rhabditida</taxon>
        <taxon>Tylenchina</taxon>
        <taxon>Tylenchomorpha</taxon>
        <taxon>Tylenchoidea</taxon>
        <taxon>Heteroderidae</taxon>
        <taxon>Heteroderinae</taxon>
        <taxon>Heterodera</taxon>
    </lineage>
</organism>
<feature type="compositionally biased region" description="Polar residues" evidence="2">
    <location>
        <begin position="136"/>
        <end position="158"/>
    </location>
</feature>
<sequence length="229" mass="26213">MGKIGLGENGRRMAEKSMRAAEKTIFESPCLQPEGMRRNVINELESQEERELRKRFATRTPPSGQAFANSVWAEKDWKKDDEGENDEKEEPVFTKIIKIQRKLKEANEELKMLANDVERLVSAKKALPKRERNGTVFRQMSTNLGKQGRPTNGDNTMTEDGAEVAETAGAGRQMHGHEDDNDKRTSGMCADTSRRKQNNREAKQKEDLHHGNSQKWQDMARDINFFLSY</sequence>
<reference evidence="3 4" key="1">
    <citation type="submission" date="2024-10" db="EMBL/GenBank/DDBJ databases">
        <authorList>
            <person name="Kim D."/>
        </authorList>
    </citation>
    <scope>NUCLEOTIDE SEQUENCE [LARGE SCALE GENOMIC DNA]</scope>
    <source>
        <strain evidence="3">BH-2024</strain>
    </source>
</reference>
<evidence type="ECO:0000256" key="1">
    <source>
        <dbReference type="SAM" id="Coils"/>
    </source>
</evidence>
<feature type="compositionally biased region" description="Basic and acidic residues" evidence="2">
    <location>
        <begin position="175"/>
        <end position="185"/>
    </location>
</feature>
<feature type="compositionally biased region" description="Basic and acidic residues" evidence="2">
    <location>
        <begin position="192"/>
        <end position="210"/>
    </location>
</feature>
<comment type="caution">
    <text evidence="3">The sequence shown here is derived from an EMBL/GenBank/DDBJ whole genome shotgun (WGS) entry which is preliminary data.</text>
</comment>
<gene>
    <name evidence="3" type="ORF">niasHT_010522</name>
</gene>
<protein>
    <submittedName>
        <fullName evidence="3">Uncharacterized protein</fullName>
    </submittedName>
</protein>
<name>A0ABD2L287_9BILA</name>
<feature type="coiled-coil region" evidence="1">
    <location>
        <begin position="96"/>
        <end position="123"/>
    </location>
</feature>